<dbReference type="AlphaFoldDB" id="A0A7W9W6J8"/>
<evidence type="ECO:0000259" key="6">
    <source>
        <dbReference type="PROSITE" id="PS50850"/>
    </source>
</evidence>
<evidence type="ECO:0000256" key="2">
    <source>
        <dbReference type="ARBA" id="ARBA00022692"/>
    </source>
</evidence>
<keyword evidence="3 5" id="KW-1133">Transmembrane helix</keyword>
<dbReference type="PANTHER" id="PTHR11662">
    <property type="entry name" value="SOLUTE CARRIER FAMILY 17"/>
    <property type="match status" value="1"/>
</dbReference>
<comment type="subcellular location">
    <subcellularLocation>
        <location evidence="1">Cell membrane</location>
        <topology evidence="1">Multi-pass membrane protein</topology>
    </subcellularLocation>
</comment>
<gene>
    <name evidence="7" type="ORF">HNQ39_001906</name>
</gene>
<dbReference type="EMBL" id="JACHGW010000002">
    <property type="protein sequence ID" value="MBB6050115.1"/>
    <property type="molecule type" value="Genomic_DNA"/>
</dbReference>
<feature type="transmembrane region" description="Helical" evidence="5">
    <location>
        <begin position="114"/>
        <end position="134"/>
    </location>
</feature>
<keyword evidence="8" id="KW-1185">Reference proteome</keyword>
<keyword evidence="4 5" id="KW-0472">Membrane</keyword>
<evidence type="ECO:0000256" key="4">
    <source>
        <dbReference type="ARBA" id="ARBA00023136"/>
    </source>
</evidence>
<dbReference type="InterPro" id="IPR050382">
    <property type="entry name" value="MFS_Na/Anion_cotransporter"/>
</dbReference>
<organism evidence="7 8">
    <name type="scientific">Armatimonas rosea</name>
    <dbReference type="NCBI Taxonomy" id="685828"/>
    <lineage>
        <taxon>Bacteria</taxon>
        <taxon>Bacillati</taxon>
        <taxon>Armatimonadota</taxon>
        <taxon>Armatimonadia</taxon>
        <taxon>Armatimonadales</taxon>
        <taxon>Armatimonadaceae</taxon>
        <taxon>Armatimonas</taxon>
    </lineage>
</organism>
<feature type="transmembrane region" description="Helical" evidence="5">
    <location>
        <begin position="391"/>
        <end position="412"/>
    </location>
</feature>
<evidence type="ECO:0000256" key="1">
    <source>
        <dbReference type="ARBA" id="ARBA00004651"/>
    </source>
</evidence>
<dbReference type="PANTHER" id="PTHR11662:SF399">
    <property type="entry name" value="FI19708P1-RELATED"/>
    <property type="match status" value="1"/>
</dbReference>
<dbReference type="SUPFAM" id="SSF103473">
    <property type="entry name" value="MFS general substrate transporter"/>
    <property type="match status" value="1"/>
</dbReference>
<dbReference type="Pfam" id="PF07690">
    <property type="entry name" value="MFS_1"/>
    <property type="match status" value="1"/>
</dbReference>
<feature type="transmembrane region" description="Helical" evidence="5">
    <location>
        <begin position="227"/>
        <end position="244"/>
    </location>
</feature>
<dbReference type="InterPro" id="IPR011701">
    <property type="entry name" value="MFS"/>
</dbReference>
<dbReference type="GO" id="GO:0022857">
    <property type="term" value="F:transmembrane transporter activity"/>
    <property type="evidence" value="ECO:0007669"/>
    <property type="project" value="InterPro"/>
</dbReference>
<sequence>MSSMTDSPKSTIPQWKWHVVAMMLFATMINYMDRQTLGSISTYIKAEFQLGEEGYGKLEAAFGYSYAVFLLLAGFLADRVNLRWLYPIALLVWSAAGFATGFVETLFQLQVCRIVLGGGEAFNWPVAVGIIGRIIPRESRALANSIFNSGMTVGAVVTPLLVLALVKDNGEGWRRMFMIVGAIGLVWVVAWLLVTRGERAREIAHTPAKATEAVTVPFVSLFTQRRFWIVLALGVAVNMSWHFYRVWLPRHLVIDLKFTDKQLQYLLIAFYLTADVGSIGIGFLTRKLVSPTCSIERARQKILLFASGLCLLATPLIFLPGREIMVPLYCLVGAGLMGVFAILYALMQDVSPQHTAKCLGAVGASSWLINSLLHPLVGRYADTHTNAMGKFAPMILVAGVLPLLAALFALTWPEQKEENHS</sequence>
<keyword evidence="2 5" id="KW-0812">Transmembrane</keyword>
<feature type="transmembrane region" description="Helical" evidence="5">
    <location>
        <begin position="60"/>
        <end position="77"/>
    </location>
</feature>
<feature type="transmembrane region" description="Helical" evidence="5">
    <location>
        <begin position="301"/>
        <end position="318"/>
    </location>
</feature>
<feature type="transmembrane region" description="Helical" evidence="5">
    <location>
        <begin position="324"/>
        <end position="346"/>
    </location>
</feature>
<dbReference type="InterPro" id="IPR020846">
    <property type="entry name" value="MFS_dom"/>
</dbReference>
<evidence type="ECO:0000313" key="8">
    <source>
        <dbReference type="Proteomes" id="UP000520814"/>
    </source>
</evidence>
<dbReference type="GO" id="GO:0005886">
    <property type="term" value="C:plasma membrane"/>
    <property type="evidence" value="ECO:0007669"/>
    <property type="project" value="UniProtKB-SubCell"/>
</dbReference>
<evidence type="ECO:0000256" key="5">
    <source>
        <dbReference type="SAM" id="Phobius"/>
    </source>
</evidence>
<feature type="transmembrane region" description="Helical" evidence="5">
    <location>
        <begin position="172"/>
        <end position="194"/>
    </location>
</feature>
<feature type="transmembrane region" description="Helical" evidence="5">
    <location>
        <begin position="146"/>
        <end position="166"/>
    </location>
</feature>
<evidence type="ECO:0000313" key="7">
    <source>
        <dbReference type="EMBL" id="MBB6050115.1"/>
    </source>
</evidence>
<dbReference type="InterPro" id="IPR036259">
    <property type="entry name" value="MFS_trans_sf"/>
</dbReference>
<feature type="transmembrane region" description="Helical" evidence="5">
    <location>
        <begin position="264"/>
        <end position="289"/>
    </location>
</feature>
<proteinExistence type="predicted"/>
<accession>A0A7W9W6J8</accession>
<feature type="transmembrane region" description="Helical" evidence="5">
    <location>
        <begin position="84"/>
        <end position="102"/>
    </location>
</feature>
<feature type="domain" description="Major facilitator superfamily (MFS) profile" evidence="6">
    <location>
        <begin position="19"/>
        <end position="417"/>
    </location>
</feature>
<evidence type="ECO:0000256" key="3">
    <source>
        <dbReference type="ARBA" id="ARBA00022989"/>
    </source>
</evidence>
<dbReference type="Gene3D" id="1.20.1250.20">
    <property type="entry name" value="MFS general substrate transporter like domains"/>
    <property type="match status" value="2"/>
</dbReference>
<reference evidence="7 8" key="1">
    <citation type="submission" date="2020-08" db="EMBL/GenBank/DDBJ databases">
        <title>Genomic Encyclopedia of Type Strains, Phase IV (KMG-IV): sequencing the most valuable type-strain genomes for metagenomic binning, comparative biology and taxonomic classification.</title>
        <authorList>
            <person name="Goeker M."/>
        </authorList>
    </citation>
    <scope>NUCLEOTIDE SEQUENCE [LARGE SCALE GENOMIC DNA]</scope>
    <source>
        <strain evidence="7 8">DSM 23562</strain>
    </source>
</reference>
<feature type="transmembrane region" description="Helical" evidence="5">
    <location>
        <begin position="358"/>
        <end position="376"/>
    </location>
</feature>
<dbReference type="Proteomes" id="UP000520814">
    <property type="component" value="Unassembled WGS sequence"/>
</dbReference>
<comment type="caution">
    <text evidence="7">The sequence shown here is derived from an EMBL/GenBank/DDBJ whole genome shotgun (WGS) entry which is preliminary data.</text>
</comment>
<dbReference type="PROSITE" id="PS50850">
    <property type="entry name" value="MFS"/>
    <property type="match status" value="1"/>
</dbReference>
<name>A0A7W9W6J8_ARMRO</name>
<protein>
    <submittedName>
        <fullName evidence="7">ACS family hexuronate transporter-like MFS transporter</fullName>
    </submittedName>
</protein>